<evidence type="ECO:0000256" key="1">
    <source>
        <dbReference type="ARBA" id="ARBA00010718"/>
    </source>
</evidence>
<dbReference type="GO" id="GO:0006730">
    <property type="term" value="P:one-carbon metabolic process"/>
    <property type="evidence" value="ECO:0007669"/>
    <property type="project" value="TreeGrafter"/>
</dbReference>
<dbReference type="AlphaFoldDB" id="A0A7F5RAC5"/>
<dbReference type="GeneID" id="108738160"/>
<name>A0A7F5RAC5_AGRPL</name>
<sequence length="334" mass="38055">MPDKIPISGRLQLTVEGCACCPAFWGLMNPQWNMCSRGRRQSPINIEPSKLLFDPSLRLLNVDKETISGHIYNTGQSLVFRVDKGTKHYVNISGGPLAYRYQFDEIYIHYSAGNRYGSEHRIHGYSFPGEIQLYGFNVDLYHNMTEAKYKTQGVVAISLMIQEVVKMNFENVEGLLGAHLVPRRICYKKWMKLFTGTVPGAKKVFTGTYAVIGSLSIKSLLPDTDQYMTYEGSMTYPGCWETVTWIIINKPIYATKQELYLLRNIMQGSQDAPKAPLANNVRPVQPLYFRTVRTNIELDKSKVNRCLSISYDIHYKANEWNLDDSQSANSMNSI</sequence>
<organism evidence="3 4">
    <name type="scientific">Agrilus planipennis</name>
    <name type="common">Emerald ash borer</name>
    <name type="synonym">Agrilus marcopoli</name>
    <dbReference type="NCBI Taxonomy" id="224129"/>
    <lineage>
        <taxon>Eukaryota</taxon>
        <taxon>Metazoa</taxon>
        <taxon>Ecdysozoa</taxon>
        <taxon>Arthropoda</taxon>
        <taxon>Hexapoda</taxon>
        <taxon>Insecta</taxon>
        <taxon>Pterygota</taxon>
        <taxon>Neoptera</taxon>
        <taxon>Endopterygota</taxon>
        <taxon>Coleoptera</taxon>
        <taxon>Polyphaga</taxon>
        <taxon>Elateriformia</taxon>
        <taxon>Buprestoidea</taxon>
        <taxon>Buprestidae</taxon>
        <taxon>Agrilinae</taxon>
        <taxon>Agrilus</taxon>
    </lineage>
</organism>
<dbReference type="GO" id="GO:0008270">
    <property type="term" value="F:zinc ion binding"/>
    <property type="evidence" value="ECO:0007669"/>
    <property type="project" value="InterPro"/>
</dbReference>
<gene>
    <name evidence="4" type="primary">LOC108738160</name>
</gene>
<feature type="domain" description="Alpha-carbonic anhydrase" evidence="2">
    <location>
        <begin position="11"/>
        <end position="296"/>
    </location>
</feature>
<dbReference type="Proteomes" id="UP000192223">
    <property type="component" value="Unplaced"/>
</dbReference>
<dbReference type="InParanoid" id="A0A7F5RAC5"/>
<dbReference type="PANTHER" id="PTHR18952">
    <property type="entry name" value="CARBONIC ANHYDRASE"/>
    <property type="match status" value="1"/>
</dbReference>
<dbReference type="RefSeq" id="XP_025832922.1">
    <property type="nucleotide sequence ID" value="XM_025977137.1"/>
</dbReference>
<evidence type="ECO:0000313" key="4">
    <source>
        <dbReference type="RefSeq" id="XP_025832922.1"/>
    </source>
</evidence>
<dbReference type="PROSITE" id="PS51144">
    <property type="entry name" value="ALPHA_CA_2"/>
    <property type="match status" value="1"/>
</dbReference>
<dbReference type="Pfam" id="PF00194">
    <property type="entry name" value="Carb_anhydrase"/>
    <property type="match status" value="1"/>
</dbReference>
<proteinExistence type="inferred from homology"/>
<dbReference type="KEGG" id="apln:108738160"/>
<dbReference type="InterPro" id="IPR023561">
    <property type="entry name" value="Carbonic_anhydrase_a-class"/>
</dbReference>
<reference evidence="4" key="1">
    <citation type="submission" date="2025-08" db="UniProtKB">
        <authorList>
            <consortium name="RefSeq"/>
        </authorList>
    </citation>
    <scope>IDENTIFICATION</scope>
    <source>
        <tissue evidence="4">Entire body</tissue>
    </source>
</reference>
<accession>A0A7F5RAC5</accession>
<dbReference type="SMART" id="SM01057">
    <property type="entry name" value="Carb_anhydrase"/>
    <property type="match status" value="1"/>
</dbReference>
<comment type="similarity">
    <text evidence="1">Belongs to the alpha-carbonic anhydrase family.</text>
</comment>
<keyword evidence="3" id="KW-1185">Reference proteome</keyword>
<dbReference type="OrthoDB" id="5978072at2759"/>
<evidence type="ECO:0000313" key="3">
    <source>
        <dbReference type="Proteomes" id="UP000192223"/>
    </source>
</evidence>
<dbReference type="PANTHER" id="PTHR18952:SF228">
    <property type="entry name" value="CARBONIC ANHYDRASE-RELATED PROTEIN A, ISOFORM B"/>
    <property type="match status" value="1"/>
</dbReference>
<dbReference type="Gene3D" id="3.10.200.10">
    <property type="entry name" value="Alpha carbonic anhydrase"/>
    <property type="match status" value="1"/>
</dbReference>
<dbReference type="SUPFAM" id="SSF51069">
    <property type="entry name" value="Carbonic anhydrase"/>
    <property type="match status" value="1"/>
</dbReference>
<dbReference type="InterPro" id="IPR001148">
    <property type="entry name" value="CA_dom"/>
</dbReference>
<evidence type="ECO:0000259" key="2">
    <source>
        <dbReference type="PROSITE" id="PS51144"/>
    </source>
</evidence>
<dbReference type="InterPro" id="IPR036398">
    <property type="entry name" value="CA_dom_sf"/>
</dbReference>
<dbReference type="GO" id="GO:0004089">
    <property type="term" value="F:carbonate dehydratase activity"/>
    <property type="evidence" value="ECO:0007669"/>
    <property type="project" value="InterPro"/>
</dbReference>
<protein>
    <submittedName>
        <fullName evidence="4">Carbonic anhydrase-related protein 10-like</fullName>
    </submittedName>
</protein>